<dbReference type="AlphaFoldDB" id="A0ABC8K1X0"/>
<keyword evidence="9" id="KW-1185">Reference proteome</keyword>
<comment type="cofactor">
    <cofactor evidence="1">
        <name>Fe cation</name>
        <dbReference type="ChEBI" id="CHEBI:24875"/>
    </cofactor>
</comment>
<keyword evidence="5 6" id="KW-0408">Iron</keyword>
<dbReference type="SUPFAM" id="SSF51197">
    <property type="entry name" value="Clavaminate synthase-like"/>
    <property type="match status" value="1"/>
</dbReference>
<name>A0ABC8K1X0_ERUVS</name>
<evidence type="ECO:0000313" key="8">
    <source>
        <dbReference type="EMBL" id="CAH8339705.1"/>
    </source>
</evidence>
<evidence type="ECO:0000256" key="3">
    <source>
        <dbReference type="ARBA" id="ARBA00022723"/>
    </source>
</evidence>
<gene>
    <name evidence="8" type="ORF">ERUC_LOCUS15211</name>
</gene>
<dbReference type="InterPro" id="IPR044861">
    <property type="entry name" value="IPNS-like_FE2OG_OXY"/>
</dbReference>
<dbReference type="InterPro" id="IPR027443">
    <property type="entry name" value="IPNS-like_sf"/>
</dbReference>
<dbReference type="PANTHER" id="PTHR10209">
    <property type="entry name" value="OXIDOREDUCTASE, 2OG-FE II OXYGENASE FAMILY PROTEIN"/>
    <property type="match status" value="1"/>
</dbReference>
<proteinExistence type="inferred from homology"/>
<accession>A0ABC8K1X0</accession>
<dbReference type="Proteomes" id="UP001642260">
    <property type="component" value="Unassembled WGS sequence"/>
</dbReference>
<dbReference type="Pfam" id="PF03171">
    <property type="entry name" value="2OG-FeII_Oxy"/>
    <property type="match status" value="1"/>
</dbReference>
<protein>
    <recommendedName>
        <fullName evidence="7">Fe2OG dioxygenase domain-containing protein</fullName>
    </recommendedName>
</protein>
<evidence type="ECO:0000259" key="7">
    <source>
        <dbReference type="PROSITE" id="PS51471"/>
    </source>
</evidence>
<comment type="caution">
    <text evidence="8">The sequence shown here is derived from an EMBL/GenBank/DDBJ whole genome shotgun (WGS) entry which is preliminary data.</text>
</comment>
<dbReference type="GO" id="GO:0046872">
    <property type="term" value="F:metal ion binding"/>
    <property type="evidence" value="ECO:0007669"/>
    <property type="project" value="UniProtKB-KW"/>
</dbReference>
<organism evidence="8 9">
    <name type="scientific">Eruca vesicaria subsp. sativa</name>
    <name type="common">Garden rocket</name>
    <name type="synonym">Eruca sativa</name>
    <dbReference type="NCBI Taxonomy" id="29727"/>
    <lineage>
        <taxon>Eukaryota</taxon>
        <taxon>Viridiplantae</taxon>
        <taxon>Streptophyta</taxon>
        <taxon>Embryophyta</taxon>
        <taxon>Tracheophyta</taxon>
        <taxon>Spermatophyta</taxon>
        <taxon>Magnoliopsida</taxon>
        <taxon>eudicotyledons</taxon>
        <taxon>Gunneridae</taxon>
        <taxon>Pentapetalae</taxon>
        <taxon>rosids</taxon>
        <taxon>malvids</taxon>
        <taxon>Brassicales</taxon>
        <taxon>Brassicaceae</taxon>
        <taxon>Brassiceae</taxon>
        <taxon>Eruca</taxon>
    </lineage>
</organism>
<evidence type="ECO:0000256" key="6">
    <source>
        <dbReference type="RuleBase" id="RU003682"/>
    </source>
</evidence>
<dbReference type="InterPro" id="IPR026992">
    <property type="entry name" value="DIOX_N"/>
</dbReference>
<comment type="similarity">
    <text evidence="2 6">Belongs to the iron/ascorbate-dependent oxidoreductase family.</text>
</comment>
<dbReference type="InterPro" id="IPR005123">
    <property type="entry name" value="Oxoglu/Fe-dep_dioxygenase_dom"/>
</dbReference>
<evidence type="ECO:0000256" key="1">
    <source>
        <dbReference type="ARBA" id="ARBA00001962"/>
    </source>
</evidence>
<evidence type="ECO:0000313" key="9">
    <source>
        <dbReference type="Proteomes" id="UP001642260"/>
    </source>
</evidence>
<sequence length="362" mass="40320">MESTATVALDRSTQLKAFDETKTGVKGLVEAGISEIPAIFRAHPATITTPKPPSSSQFTIPTIDLQGGIDSRRNLVEKIGDAAERWGFFQVINHGISLDVLERMKEGVREFHEQDPEVRKRFYSRDPSSKMVYSSNFDLYSSPAANWRDTLGCYTAPDPPRPEDLPAACGEVMIEYSKEVMKVGKMLFELLSEALGLNTNHLKDMDCTNSMLLLGHYYPPCPQPDLTLGLTKHSDNSFLTVLLQDHIGGLQVLHDQYWVDVPHVPGALVVNVGDLLQLITNGKFISVEHRVLANGTGTEPRISVACFFSSYLMANPRVYGPIKELLSEQNPPIYRDTTITEYSKFYRSKGFDGTSGLLYLKI</sequence>
<dbReference type="GO" id="GO:0051213">
    <property type="term" value="F:dioxygenase activity"/>
    <property type="evidence" value="ECO:0007669"/>
    <property type="project" value="UniProtKB-ARBA"/>
</dbReference>
<dbReference type="FunFam" id="2.60.120.330:FF:000005">
    <property type="entry name" value="1-aminocyclopropane-1-carboxylate oxidase homolog 1"/>
    <property type="match status" value="1"/>
</dbReference>
<reference evidence="8 9" key="1">
    <citation type="submission" date="2022-03" db="EMBL/GenBank/DDBJ databases">
        <authorList>
            <person name="Macdonald S."/>
            <person name="Ahmed S."/>
            <person name="Newling K."/>
        </authorList>
    </citation>
    <scope>NUCLEOTIDE SEQUENCE [LARGE SCALE GENOMIC DNA]</scope>
</reference>
<dbReference type="EMBL" id="CAKOAT010141821">
    <property type="protein sequence ID" value="CAH8339705.1"/>
    <property type="molecule type" value="Genomic_DNA"/>
</dbReference>
<feature type="domain" description="Fe2OG dioxygenase" evidence="7">
    <location>
        <begin position="207"/>
        <end position="310"/>
    </location>
</feature>
<evidence type="ECO:0000256" key="4">
    <source>
        <dbReference type="ARBA" id="ARBA00023002"/>
    </source>
</evidence>
<dbReference type="Pfam" id="PF14226">
    <property type="entry name" value="DIOX_N"/>
    <property type="match status" value="1"/>
</dbReference>
<dbReference type="Gene3D" id="2.60.120.330">
    <property type="entry name" value="B-lactam Antibiotic, Isopenicillin N Synthase, Chain"/>
    <property type="match status" value="1"/>
</dbReference>
<evidence type="ECO:0000256" key="5">
    <source>
        <dbReference type="ARBA" id="ARBA00023004"/>
    </source>
</evidence>
<evidence type="ECO:0000256" key="2">
    <source>
        <dbReference type="ARBA" id="ARBA00008056"/>
    </source>
</evidence>
<keyword evidence="3 6" id="KW-0479">Metal-binding</keyword>
<dbReference type="PANTHER" id="PTHR10209:SF791">
    <property type="entry name" value="1-AMINOCYCLOPROPANE-1-CARBOXYLATE OXIDASE HOMOLOG 1"/>
    <property type="match status" value="1"/>
</dbReference>
<keyword evidence="4 6" id="KW-0560">Oxidoreductase</keyword>
<dbReference type="PROSITE" id="PS51471">
    <property type="entry name" value="FE2OG_OXY"/>
    <property type="match status" value="1"/>
</dbReference>